<dbReference type="RefSeq" id="WP_109669258.1">
    <property type="nucleotide sequence ID" value="NZ_QGGH01000008.1"/>
</dbReference>
<dbReference type="AlphaFoldDB" id="A0A8E2W9A5"/>
<evidence type="ECO:0000256" key="1">
    <source>
        <dbReference type="SAM" id="SignalP"/>
    </source>
</evidence>
<organism evidence="2 3">
    <name type="scientific">Rhizobium loti</name>
    <name type="common">Mesorhizobium loti</name>
    <dbReference type="NCBI Taxonomy" id="381"/>
    <lineage>
        <taxon>Bacteria</taxon>
        <taxon>Pseudomonadati</taxon>
        <taxon>Pseudomonadota</taxon>
        <taxon>Alphaproteobacteria</taxon>
        <taxon>Hyphomicrobiales</taxon>
        <taxon>Phyllobacteriaceae</taxon>
        <taxon>Mesorhizobium</taxon>
    </lineage>
</organism>
<feature type="chain" id="PRO_5034476608" evidence="1">
    <location>
        <begin position="29"/>
        <end position="184"/>
    </location>
</feature>
<evidence type="ECO:0000313" key="2">
    <source>
        <dbReference type="EMBL" id="PWJ89210.1"/>
    </source>
</evidence>
<dbReference type="GeneID" id="61054370"/>
<name>A0A8E2W9A5_RHILI</name>
<proteinExistence type="predicted"/>
<evidence type="ECO:0000313" key="3">
    <source>
        <dbReference type="Proteomes" id="UP000245631"/>
    </source>
</evidence>
<feature type="signal peptide" evidence="1">
    <location>
        <begin position="1"/>
        <end position="28"/>
    </location>
</feature>
<dbReference type="Proteomes" id="UP000245631">
    <property type="component" value="Unassembled WGS sequence"/>
</dbReference>
<protein>
    <submittedName>
        <fullName evidence="2">Uncharacterized protein</fullName>
    </submittedName>
</protein>
<reference evidence="2 3" key="1">
    <citation type="submission" date="2018-05" db="EMBL/GenBank/DDBJ databases">
        <title>Genomic Encyclopedia of Type Strains, Phase IV (KMG-IV): sequencing the most valuable type-strain genomes for metagenomic binning, comparative biology and taxonomic classification.</title>
        <authorList>
            <person name="Goeker M."/>
        </authorList>
    </citation>
    <scope>NUCLEOTIDE SEQUENCE [LARGE SCALE GENOMIC DNA]</scope>
    <source>
        <strain evidence="2 3">DSM 2626</strain>
    </source>
</reference>
<accession>A0A8E2W9A5</accession>
<sequence>MKSVILSSVLPLATVITALVGIAGAASAAEPDKQFFQSAEGKWIGPGEIVAGKYKGTKFNCSFTGSTPDGKVGMSLDGGCRVGMFTQPMSAKIERKGREGYKGSFMGGATGAGLDIIGGNVVDPHKVVFTINRNQLRGVMQARIPDDNSMTVTIAVRVDDQLVPVIGMSLKRVDAVEVGSIAPN</sequence>
<gene>
    <name evidence="2" type="ORF">C8D77_108155</name>
</gene>
<dbReference type="EMBL" id="QGGH01000008">
    <property type="protein sequence ID" value="PWJ89210.1"/>
    <property type="molecule type" value="Genomic_DNA"/>
</dbReference>
<comment type="caution">
    <text evidence="2">The sequence shown here is derived from an EMBL/GenBank/DDBJ whole genome shotgun (WGS) entry which is preliminary data.</text>
</comment>
<keyword evidence="1" id="KW-0732">Signal</keyword>